<dbReference type="InterPro" id="IPR043129">
    <property type="entry name" value="ATPase_NBD"/>
</dbReference>
<protein>
    <submittedName>
        <fullName evidence="4">Hydantoinase/oxoprolinase</fullName>
        <ecNumber evidence="4">3.5.2.9</ecNumber>
    </submittedName>
</protein>
<keyword evidence="4" id="KW-0378">Hydrolase</keyword>
<dbReference type="GO" id="GO:0017168">
    <property type="term" value="F:5-oxoprolinase (ATP-hydrolyzing) activity"/>
    <property type="evidence" value="ECO:0007669"/>
    <property type="project" value="UniProtKB-EC"/>
</dbReference>
<dbReference type="Pfam" id="PF05378">
    <property type="entry name" value="Hydant_A_N"/>
    <property type="match status" value="1"/>
</dbReference>
<dbReference type="InterPro" id="IPR002821">
    <property type="entry name" value="Hydantoinase_A"/>
</dbReference>
<feature type="domain" description="Hydantoinase/oxoprolinase N-terminal" evidence="2">
    <location>
        <begin position="9"/>
        <end position="186"/>
    </location>
</feature>
<dbReference type="RefSeq" id="WP_015929994.1">
    <property type="nucleotide sequence ID" value="NC_011894.1"/>
</dbReference>
<dbReference type="InterPro" id="IPR049517">
    <property type="entry name" value="ACX-like_C"/>
</dbReference>
<dbReference type="Pfam" id="PF01968">
    <property type="entry name" value="Hydantoinase_A"/>
    <property type="match status" value="1"/>
</dbReference>
<evidence type="ECO:0000259" key="2">
    <source>
        <dbReference type="Pfam" id="PF05378"/>
    </source>
</evidence>
<feature type="domain" description="Acetophenone carboxylase-like C-terminal" evidence="3">
    <location>
        <begin position="526"/>
        <end position="685"/>
    </location>
</feature>
<evidence type="ECO:0000259" key="3">
    <source>
        <dbReference type="Pfam" id="PF19278"/>
    </source>
</evidence>
<dbReference type="GO" id="GO:0005829">
    <property type="term" value="C:cytosol"/>
    <property type="evidence" value="ECO:0007669"/>
    <property type="project" value="TreeGrafter"/>
</dbReference>
<evidence type="ECO:0000313" key="4">
    <source>
        <dbReference type="EMBL" id="ACL58332.1"/>
    </source>
</evidence>
<keyword evidence="5" id="KW-1185">Reference proteome</keyword>
<dbReference type="Proteomes" id="UP000008207">
    <property type="component" value="Chromosome"/>
</dbReference>
<dbReference type="InterPro" id="IPR045079">
    <property type="entry name" value="Oxoprolinase-like"/>
</dbReference>
<reference evidence="4 5" key="1">
    <citation type="submission" date="2009-01" db="EMBL/GenBank/DDBJ databases">
        <title>Complete sequence of chromosome of Methylobacterium nodulans ORS 2060.</title>
        <authorList>
            <consortium name="US DOE Joint Genome Institute"/>
            <person name="Lucas S."/>
            <person name="Copeland A."/>
            <person name="Lapidus A."/>
            <person name="Glavina del Rio T."/>
            <person name="Dalin E."/>
            <person name="Tice H."/>
            <person name="Bruce D."/>
            <person name="Goodwin L."/>
            <person name="Pitluck S."/>
            <person name="Sims D."/>
            <person name="Brettin T."/>
            <person name="Detter J.C."/>
            <person name="Han C."/>
            <person name="Larimer F."/>
            <person name="Land M."/>
            <person name="Hauser L."/>
            <person name="Kyrpides N."/>
            <person name="Ivanova N."/>
            <person name="Marx C.J."/>
            <person name="Richardson P."/>
        </authorList>
    </citation>
    <scope>NUCLEOTIDE SEQUENCE [LARGE SCALE GENOMIC DNA]</scope>
    <source>
        <strain evidence="5">LMG 21967 / CNCM I-2342 / ORS 2060</strain>
    </source>
</reference>
<organism evidence="4 5">
    <name type="scientific">Methylobacterium nodulans (strain LMG 21967 / CNCM I-2342 / ORS 2060)</name>
    <dbReference type="NCBI Taxonomy" id="460265"/>
    <lineage>
        <taxon>Bacteria</taxon>
        <taxon>Pseudomonadati</taxon>
        <taxon>Pseudomonadota</taxon>
        <taxon>Alphaproteobacteria</taxon>
        <taxon>Hyphomicrobiales</taxon>
        <taxon>Methylobacteriaceae</taxon>
        <taxon>Methylobacterium</taxon>
    </lineage>
</organism>
<dbReference type="PANTHER" id="PTHR11365">
    <property type="entry name" value="5-OXOPROLINASE RELATED"/>
    <property type="match status" value="1"/>
</dbReference>
<dbReference type="SUPFAM" id="SSF53067">
    <property type="entry name" value="Actin-like ATPase domain"/>
    <property type="match status" value="1"/>
</dbReference>
<dbReference type="Gene3D" id="3.30.420.40">
    <property type="match status" value="1"/>
</dbReference>
<feature type="domain" description="Hydantoinase A/oxoprolinase" evidence="1">
    <location>
        <begin position="207"/>
        <end position="505"/>
    </location>
</feature>
<gene>
    <name evidence="4" type="ordered locus">Mnod_3416</name>
</gene>
<accession>B8IME6</accession>
<dbReference type="eggNOG" id="COG0145">
    <property type="taxonomic scope" value="Bacteria"/>
</dbReference>
<name>B8IME6_METNO</name>
<dbReference type="PANTHER" id="PTHR11365:SF23">
    <property type="entry name" value="HYPOTHETICAL 5-OXOPROLINASE (EUROFUNG)-RELATED"/>
    <property type="match status" value="1"/>
</dbReference>
<evidence type="ECO:0000313" key="5">
    <source>
        <dbReference type="Proteomes" id="UP000008207"/>
    </source>
</evidence>
<dbReference type="KEGG" id="mno:Mnod_3416"/>
<dbReference type="EC" id="3.5.2.9" evidence="4"/>
<dbReference type="AlphaFoldDB" id="B8IME6"/>
<dbReference type="STRING" id="460265.Mnod_3416"/>
<evidence type="ECO:0000259" key="1">
    <source>
        <dbReference type="Pfam" id="PF01968"/>
    </source>
</evidence>
<dbReference type="Pfam" id="PF19278">
    <property type="entry name" value="Hydant_A_C"/>
    <property type="match status" value="1"/>
</dbReference>
<dbReference type="HOGENOM" id="CLU_002157_1_2_5"/>
<dbReference type="OrthoDB" id="9759608at2"/>
<sequence length="698" mass="73467">MAGASGTARIGVDIGGTFTDLVLTDAAGRTFQRKVSSTPAAPEEAVLTGVREILDQAGIPASEVGEVVHGTTVGSNTLLQKVGAPTGLITTRGFRDVLEIGRLRTPGMFDLQWEKPRPLVPRRHRREVAERITASGAIHTPLDEAELIEAGRALAAEGIKSVAICFLSSYRNPEHERRAEALLAEHVPELQVTTSVSVLPEAKEYERTSTTVVNAYVRPVLEAYLTRLERGLSSIGVSAPLLVCNSNGALASSGMARAKPVFFISSGRAAGVVGGGRLGEALGEGDLVVFDMGGTTASASLIQGGHLMRVSEYEFRAGISTPSRFIKAGGYMMSVPTVDVAEVGSGAGSIAHVDEGGLMKVGPVSAGADPGPACYGIGGDKPTVTDANLYLGYLPDTLAGGSRKLSREMAEAAIARDLAEPFGLDAATAAYGVREVVNANMARAIRAVTVERGVDPRDFTLVAIGGSGPVHAVDIARLLSMPRVLVPASPGVFTAMGMLAGDVEHYLIRPLPGRLDGIDLEGARRIVDELAAEARERLLREGVADEDISLQPELDMRFRGQEMSLAVPFGEAADAASLRVAFLAAYGAIYSYASDDIIETVSLRLIGRGLRPGKLDFRHKQESVEAAPGPSERREVYFGPERGWIDTPIYDRATLRGRVEGPAILQGADSTVLVPPDASAVTDPHGNLLITLAEGSLS</sequence>
<dbReference type="EMBL" id="CP001349">
    <property type="protein sequence ID" value="ACL58332.1"/>
    <property type="molecule type" value="Genomic_DNA"/>
</dbReference>
<dbReference type="InterPro" id="IPR008040">
    <property type="entry name" value="Hydant_A_N"/>
</dbReference>
<dbReference type="GO" id="GO:0006749">
    <property type="term" value="P:glutathione metabolic process"/>
    <property type="evidence" value="ECO:0007669"/>
    <property type="project" value="TreeGrafter"/>
</dbReference>
<proteinExistence type="predicted"/>